<keyword evidence="2" id="KW-0805">Transcription regulation</keyword>
<feature type="domain" description="HTH lysR-type" evidence="6">
    <location>
        <begin position="2"/>
        <end position="59"/>
    </location>
</feature>
<dbReference type="PROSITE" id="PS50931">
    <property type="entry name" value="HTH_LYSR"/>
    <property type="match status" value="1"/>
</dbReference>
<gene>
    <name evidence="7" type="ORF">H8E19_09160</name>
</gene>
<evidence type="ECO:0000256" key="2">
    <source>
        <dbReference type="ARBA" id="ARBA00023015"/>
    </source>
</evidence>
<organism evidence="7 8">
    <name type="scientific">Candidatus Desulfacyla euxinica</name>
    <dbReference type="NCBI Taxonomy" id="2841693"/>
    <lineage>
        <taxon>Bacteria</taxon>
        <taxon>Deltaproteobacteria</taxon>
        <taxon>Candidatus Desulfacyla</taxon>
    </lineage>
</organism>
<dbReference type="Gene3D" id="3.40.190.290">
    <property type="match status" value="1"/>
</dbReference>
<dbReference type="SUPFAM" id="SSF46785">
    <property type="entry name" value="Winged helix' DNA-binding domain"/>
    <property type="match status" value="1"/>
</dbReference>
<dbReference type="PANTHER" id="PTHR30126">
    <property type="entry name" value="HTH-TYPE TRANSCRIPTIONAL REGULATOR"/>
    <property type="match status" value="1"/>
</dbReference>
<evidence type="ECO:0000256" key="4">
    <source>
        <dbReference type="ARBA" id="ARBA00023163"/>
    </source>
</evidence>
<name>A0A8J6T4I9_9DELT</name>
<evidence type="ECO:0000256" key="3">
    <source>
        <dbReference type="ARBA" id="ARBA00023125"/>
    </source>
</evidence>
<dbReference type="Pfam" id="PF03466">
    <property type="entry name" value="LysR_substrate"/>
    <property type="match status" value="1"/>
</dbReference>
<dbReference type="AlphaFoldDB" id="A0A8J6T4I9"/>
<dbReference type="InterPro" id="IPR036388">
    <property type="entry name" value="WH-like_DNA-bd_sf"/>
</dbReference>
<dbReference type="InterPro" id="IPR005119">
    <property type="entry name" value="LysR_subst-bd"/>
</dbReference>
<dbReference type="Pfam" id="PF00126">
    <property type="entry name" value="HTH_1"/>
    <property type="match status" value="1"/>
</dbReference>
<accession>A0A8J6T4I9</accession>
<keyword evidence="5" id="KW-0175">Coiled coil</keyword>
<dbReference type="PANTHER" id="PTHR30126:SF40">
    <property type="entry name" value="HTH-TYPE TRANSCRIPTIONAL REGULATOR GLTR"/>
    <property type="match status" value="1"/>
</dbReference>
<dbReference type="CDD" id="cd05466">
    <property type="entry name" value="PBP2_LTTR_substrate"/>
    <property type="match status" value="1"/>
</dbReference>
<reference evidence="7 8" key="1">
    <citation type="submission" date="2020-08" db="EMBL/GenBank/DDBJ databases">
        <title>Bridging the membrane lipid divide: bacteria of the FCB group superphylum have the potential to synthesize archaeal ether lipids.</title>
        <authorList>
            <person name="Villanueva L."/>
            <person name="Von Meijenfeldt F.A.B."/>
            <person name="Westbye A.B."/>
            <person name="Yadav S."/>
            <person name="Hopmans E.C."/>
            <person name="Dutilh B.E."/>
            <person name="Sinninghe Damste J.S."/>
        </authorList>
    </citation>
    <scope>NUCLEOTIDE SEQUENCE [LARGE SCALE GENOMIC DNA]</scope>
    <source>
        <strain evidence="7">NIOZ-UU27</strain>
    </source>
</reference>
<dbReference type="GO" id="GO:0000976">
    <property type="term" value="F:transcription cis-regulatory region binding"/>
    <property type="evidence" value="ECO:0007669"/>
    <property type="project" value="TreeGrafter"/>
</dbReference>
<protein>
    <submittedName>
        <fullName evidence="7">LysR family transcriptional regulator</fullName>
    </submittedName>
</protein>
<comment type="caution">
    <text evidence="7">The sequence shown here is derived from an EMBL/GenBank/DDBJ whole genome shotgun (WGS) entry which is preliminary data.</text>
</comment>
<dbReference type="Proteomes" id="UP000650524">
    <property type="component" value="Unassembled WGS sequence"/>
</dbReference>
<sequence length="318" mass="36355">MINLNQLRAFYQAARHMNFSTAARKLFITQPAVTAQVKLFEDYLELKLFKKKGGKLYLTDEGKTIYEYAQKLFEYEREIENAVEEIKKLGRGTLRLGTARTYARHFMPFLISHFRECYPHIKIRLDEGSSQDMIQSLLDLRNELAVVANTKEPADICFTSFSQEELILILPPDHLLAKKKAVSFEELTDEPIIMKETGSGTRRLVNELFAKNGYSPKVLMEMSDAEMIKLLVQHGEGISFLLREAVARELKEKKLASVPLKGPKMFLDVSVGYLKNQPLSPPAQAFLDNLENLGTEEMRFQGIGHLLEKKPAKRGKDR</sequence>
<evidence type="ECO:0000256" key="5">
    <source>
        <dbReference type="SAM" id="Coils"/>
    </source>
</evidence>
<feature type="coiled-coil region" evidence="5">
    <location>
        <begin position="65"/>
        <end position="92"/>
    </location>
</feature>
<evidence type="ECO:0000313" key="7">
    <source>
        <dbReference type="EMBL" id="MBC8177562.1"/>
    </source>
</evidence>
<dbReference type="SUPFAM" id="SSF53850">
    <property type="entry name" value="Periplasmic binding protein-like II"/>
    <property type="match status" value="1"/>
</dbReference>
<evidence type="ECO:0000259" key="6">
    <source>
        <dbReference type="PROSITE" id="PS50931"/>
    </source>
</evidence>
<dbReference type="EMBL" id="JACNJD010000217">
    <property type="protein sequence ID" value="MBC8177562.1"/>
    <property type="molecule type" value="Genomic_DNA"/>
</dbReference>
<keyword evidence="4" id="KW-0804">Transcription</keyword>
<dbReference type="Gene3D" id="1.10.10.10">
    <property type="entry name" value="Winged helix-like DNA-binding domain superfamily/Winged helix DNA-binding domain"/>
    <property type="match status" value="1"/>
</dbReference>
<dbReference type="InterPro" id="IPR036390">
    <property type="entry name" value="WH_DNA-bd_sf"/>
</dbReference>
<comment type="similarity">
    <text evidence="1">Belongs to the LysR transcriptional regulatory family.</text>
</comment>
<proteinExistence type="inferred from homology"/>
<evidence type="ECO:0000256" key="1">
    <source>
        <dbReference type="ARBA" id="ARBA00009437"/>
    </source>
</evidence>
<dbReference type="InterPro" id="IPR000847">
    <property type="entry name" value="LysR_HTH_N"/>
</dbReference>
<evidence type="ECO:0000313" key="8">
    <source>
        <dbReference type="Proteomes" id="UP000650524"/>
    </source>
</evidence>
<dbReference type="PRINTS" id="PR00039">
    <property type="entry name" value="HTHLYSR"/>
</dbReference>
<keyword evidence="3" id="KW-0238">DNA-binding</keyword>
<dbReference type="GO" id="GO:0003700">
    <property type="term" value="F:DNA-binding transcription factor activity"/>
    <property type="evidence" value="ECO:0007669"/>
    <property type="project" value="InterPro"/>
</dbReference>